<gene>
    <name evidence="2" type="ORF">P7K49_031952</name>
</gene>
<feature type="compositionally biased region" description="Low complexity" evidence="1">
    <location>
        <begin position="78"/>
        <end position="92"/>
    </location>
</feature>
<feature type="region of interest" description="Disordered" evidence="1">
    <location>
        <begin position="1"/>
        <end position="101"/>
    </location>
</feature>
<dbReference type="Proteomes" id="UP001266305">
    <property type="component" value="Unassembled WGS sequence"/>
</dbReference>
<evidence type="ECO:0000313" key="2">
    <source>
        <dbReference type="EMBL" id="KAK2090695.1"/>
    </source>
</evidence>
<evidence type="ECO:0000256" key="1">
    <source>
        <dbReference type="SAM" id="MobiDB-lite"/>
    </source>
</evidence>
<keyword evidence="3" id="KW-1185">Reference proteome</keyword>
<organism evidence="2 3">
    <name type="scientific">Saguinus oedipus</name>
    <name type="common">Cotton-top tamarin</name>
    <name type="synonym">Oedipomidas oedipus</name>
    <dbReference type="NCBI Taxonomy" id="9490"/>
    <lineage>
        <taxon>Eukaryota</taxon>
        <taxon>Metazoa</taxon>
        <taxon>Chordata</taxon>
        <taxon>Craniata</taxon>
        <taxon>Vertebrata</taxon>
        <taxon>Euteleostomi</taxon>
        <taxon>Mammalia</taxon>
        <taxon>Eutheria</taxon>
        <taxon>Euarchontoglires</taxon>
        <taxon>Primates</taxon>
        <taxon>Haplorrhini</taxon>
        <taxon>Platyrrhini</taxon>
        <taxon>Cebidae</taxon>
        <taxon>Callitrichinae</taxon>
        <taxon>Saguinus</taxon>
    </lineage>
</organism>
<reference evidence="2 3" key="1">
    <citation type="submission" date="2023-05" db="EMBL/GenBank/DDBJ databases">
        <title>B98-5 Cell Line De Novo Hybrid Assembly: An Optical Mapping Approach.</title>
        <authorList>
            <person name="Kananen K."/>
            <person name="Auerbach J.A."/>
            <person name="Kautto E."/>
            <person name="Blachly J.S."/>
        </authorList>
    </citation>
    <scope>NUCLEOTIDE SEQUENCE [LARGE SCALE GENOMIC DNA]</scope>
    <source>
        <strain evidence="2">B95-8</strain>
        <tissue evidence="2">Cell line</tissue>
    </source>
</reference>
<sequence length="213" mass="21551">MERNMEDALPHNPLDRAAPAPPRPAIQELGPGAGHPAASRVALSVGSRLPAAGDPPPDLGAMEASGPRIRDVGGAGRVGVAAPGSPRGARPPTLGQPLPWLAPKELGSGHCAATRMGMSGGSCPGADGGSTDFSAAAASHPSPRCLGPEGERGIWVPRRYLPVCQVLVAATAQTGARMAGPVWRVSRLLSVPPPRPQDPFLLDLHLENGGGAG</sequence>
<dbReference type="EMBL" id="JASSZA010000017">
    <property type="protein sequence ID" value="KAK2090695.1"/>
    <property type="molecule type" value="Genomic_DNA"/>
</dbReference>
<proteinExistence type="predicted"/>
<name>A0ABQ9U0U4_SAGOE</name>
<comment type="caution">
    <text evidence="2">The sequence shown here is derived from an EMBL/GenBank/DDBJ whole genome shotgun (WGS) entry which is preliminary data.</text>
</comment>
<accession>A0ABQ9U0U4</accession>
<protein>
    <submittedName>
        <fullName evidence="2">Uncharacterized protein</fullName>
    </submittedName>
</protein>
<evidence type="ECO:0000313" key="3">
    <source>
        <dbReference type="Proteomes" id="UP001266305"/>
    </source>
</evidence>